<dbReference type="Gene3D" id="2.30.30.100">
    <property type="match status" value="1"/>
</dbReference>
<evidence type="ECO:0000256" key="1">
    <source>
        <dbReference type="SAM" id="MobiDB-lite"/>
    </source>
</evidence>
<dbReference type="GO" id="GO:0003723">
    <property type="term" value="F:RNA binding"/>
    <property type="evidence" value="ECO:0007669"/>
    <property type="project" value="InterPro"/>
</dbReference>
<feature type="region of interest" description="Disordered" evidence="1">
    <location>
        <begin position="1"/>
        <end position="20"/>
    </location>
</feature>
<dbReference type="CDD" id="cd00085">
    <property type="entry name" value="HNHc"/>
    <property type="match status" value="1"/>
</dbReference>
<dbReference type="InterPro" id="IPR047575">
    <property type="entry name" value="Sm"/>
</dbReference>
<dbReference type="AlphaFoldDB" id="A0A2Z2HY57"/>
<dbReference type="EMBL" id="CP019893">
    <property type="protein sequence ID" value="ARS91255.1"/>
    <property type="molecule type" value="Genomic_DNA"/>
</dbReference>
<dbReference type="InterPro" id="IPR010920">
    <property type="entry name" value="LSM_dom_sf"/>
</dbReference>
<feature type="domain" description="Sm" evidence="2">
    <location>
        <begin position="1"/>
        <end position="50"/>
    </location>
</feature>
<feature type="region of interest" description="Disordered" evidence="1">
    <location>
        <begin position="371"/>
        <end position="421"/>
    </location>
</feature>
<feature type="compositionally biased region" description="Basic residues" evidence="1">
    <location>
        <begin position="377"/>
        <end position="400"/>
    </location>
</feature>
<protein>
    <recommendedName>
        <fullName evidence="2">Sm domain-containing protein</fullName>
    </recommendedName>
</protein>
<reference evidence="4" key="1">
    <citation type="submission" date="2017-02" db="EMBL/GenBank/DDBJ databases">
        <title>Natronthermophilus aegyptiacus gen. nov.,sp. nov., an aerobic, extremely halophilic alkalithermophilic archaeon isolated from the athalassohaline Wadi An Natrun, Egypt.</title>
        <authorList>
            <person name="Zhao B."/>
        </authorList>
    </citation>
    <scope>NUCLEOTIDE SEQUENCE [LARGE SCALE GENOMIC DNA]</scope>
    <source>
        <strain evidence="4">JW/NM-HA 15</strain>
    </source>
</reference>
<dbReference type="SUPFAM" id="SSF50182">
    <property type="entry name" value="Sm-like ribonucleoproteins"/>
    <property type="match status" value="1"/>
</dbReference>
<feature type="compositionally biased region" description="Basic and acidic residues" evidence="1">
    <location>
        <begin position="66"/>
        <end position="88"/>
    </location>
</feature>
<dbReference type="InterPro" id="IPR002711">
    <property type="entry name" value="HNH"/>
</dbReference>
<sequence length="421" mass="47734">MLGEEVTVYRKESKPISGRLSSYDHHMNIELDSMVVRGKEILSIGKRRMDDEASAGKSSTTPKINLSEKEQPSDSGKSQEKSEKESRSETTSTYLSELRDQAIEESVDEISVQTTQRTTQEYTRSSAVREYVKARANGNCEGCGNPAPFTSKTGEPYLHAHHIHELSDKGSDKPDTVVALCPNCHFRVHHGEDGEEYNESLFKYAKELEDSQQLETISEEDNDSNELEYNYPLEKFAQVEIEKVNGKGNLLTFSENIPKDHLHISHGQKGEKVIVFLGSDSSMYSNQLQYPNVPFDSVEDAARNYSPETDLILKENDLIKIPDPVIVPKERPVIHLNGYNIERIELDGDVKKGYQLTVRITNIDGEVAKGTVEATKRKNSGRKKSRRKKKRKKKRNKRSTGTRNPFNGFFGSKNENIKNYR</sequence>
<dbReference type="PROSITE" id="PS52002">
    <property type="entry name" value="SM"/>
    <property type="match status" value="1"/>
</dbReference>
<keyword evidence="4" id="KW-1185">Reference proteome</keyword>
<evidence type="ECO:0000313" key="4">
    <source>
        <dbReference type="Proteomes" id="UP000250088"/>
    </source>
</evidence>
<dbReference type="Gene3D" id="1.10.30.50">
    <property type="match status" value="1"/>
</dbReference>
<gene>
    <name evidence="3" type="ORF">B1756_17005</name>
</gene>
<dbReference type="Pfam" id="PF01844">
    <property type="entry name" value="HNH"/>
    <property type="match status" value="1"/>
</dbReference>
<accession>A0A2Z2HY57</accession>
<dbReference type="Pfam" id="PF01423">
    <property type="entry name" value="LSM"/>
    <property type="match status" value="1"/>
</dbReference>
<evidence type="ECO:0000259" key="2">
    <source>
        <dbReference type="PROSITE" id="PS52002"/>
    </source>
</evidence>
<dbReference type="GO" id="GO:0008270">
    <property type="term" value="F:zinc ion binding"/>
    <property type="evidence" value="ECO:0007669"/>
    <property type="project" value="InterPro"/>
</dbReference>
<proteinExistence type="predicted"/>
<organism evidence="3 4">
    <name type="scientific">Natrarchaeobaculum aegyptiacum</name>
    <dbReference type="NCBI Taxonomy" id="745377"/>
    <lineage>
        <taxon>Archaea</taxon>
        <taxon>Methanobacteriati</taxon>
        <taxon>Methanobacteriota</taxon>
        <taxon>Stenosarchaea group</taxon>
        <taxon>Halobacteria</taxon>
        <taxon>Halobacteriales</taxon>
        <taxon>Natrialbaceae</taxon>
        <taxon>Natrarchaeobaculum</taxon>
    </lineage>
</organism>
<dbReference type="Proteomes" id="UP000250088">
    <property type="component" value="Chromosome"/>
</dbReference>
<dbReference type="InterPro" id="IPR003615">
    <property type="entry name" value="HNH_nuc"/>
</dbReference>
<feature type="region of interest" description="Disordered" evidence="1">
    <location>
        <begin position="46"/>
        <end position="95"/>
    </location>
</feature>
<dbReference type="KEGG" id="naj:B1756_17005"/>
<evidence type="ECO:0000313" key="3">
    <source>
        <dbReference type="EMBL" id="ARS91255.1"/>
    </source>
</evidence>
<dbReference type="GO" id="GO:0004519">
    <property type="term" value="F:endonuclease activity"/>
    <property type="evidence" value="ECO:0007669"/>
    <property type="project" value="InterPro"/>
</dbReference>
<dbReference type="SMART" id="SM00507">
    <property type="entry name" value="HNHc"/>
    <property type="match status" value="1"/>
</dbReference>
<name>A0A2Z2HY57_9EURY</name>
<dbReference type="InterPro" id="IPR001163">
    <property type="entry name" value="Sm_dom_euk/arc"/>
</dbReference>